<evidence type="ECO:0000256" key="1">
    <source>
        <dbReference type="SAM" id="Coils"/>
    </source>
</evidence>
<accession>A0A0J1AU61</accession>
<name>A0A0J1AU61_9TREE</name>
<dbReference type="Proteomes" id="UP000053611">
    <property type="component" value="Unassembled WGS sequence"/>
</dbReference>
<dbReference type="AlphaFoldDB" id="A0A0J1AU61"/>
<dbReference type="RefSeq" id="XP_018275335.1">
    <property type="nucleotide sequence ID" value="XM_018425857.1"/>
</dbReference>
<dbReference type="OrthoDB" id="2562097at2759"/>
<feature type="region of interest" description="Disordered" evidence="2">
    <location>
        <begin position="391"/>
        <end position="413"/>
    </location>
</feature>
<feature type="coiled-coil region" evidence="1">
    <location>
        <begin position="82"/>
        <end position="109"/>
    </location>
</feature>
<evidence type="ECO:0000256" key="2">
    <source>
        <dbReference type="SAM" id="MobiDB-lite"/>
    </source>
</evidence>
<evidence type="ECO:0000313" key="3">
    <source>
        <dbReference type="EMBL" id="KLT38844.1"/>
    </source>
</evidence>
<reference evidence="3 4" key="1">
    <citation type="submission" date="2015-03" db="EMBL/GenBank/DDBJ databases">
        <title>Genomics and transcriptomics of the oil-accumulating basidiomycete yeast T. oleaginosus allow insights into substrate utilization and the diverse evolutionary trajectories of mating systems in fungi.</title>
        <authorList>
            <consortium name="DOE Joint Genome Institute"/>
            <person name="Kourist R."/>
            <person name="Kracht O."/>
            <person name="Bracharz F."/>
            <person name="Lipzen A."/>
            <person name="Nolan M."/>
            <person name="Ohm R."/>
            <person name="Grigoriev I."/>
            <person name="Sun S."/>
            <person name="Heitman J."/>
            <person name="Bruck T."/>
            <person name="Nowrousian M."/>
        </authorList>
    </citation>
    <scope>NUCLEOTIDE SEQUENCE [LARGE SCALE GENOMIC DNA]</scope>
    <source>
        <strain evidence="3 4">IBC0246</strain>
    </source>
</reference>
<keyword evidence="1" id="KW-0175">Coiled coil</keyword>
<dbReference type="GeneID" id="28986460"/>
<gene>
    <name evidence="3" type="ORF">CC85DRAFT_309706</name>
</gene>
<keyword evidence="4" id="KW-1185">Reference proteome</keyword>
<dbReference type="EMBL" id="KQ087280">
    <property type="protein sequence ID" value="KLT38844.1"/>
    <property type="molecule type" value="Genomic_DNA"/>
</dbReference>
<organism evidence="3 4">
    <name type="scientific">Cutaneotrichosporon oleaginosum</name>
    <dbReference type="NCBI Taxonomy" id="879819"/>
    <lineage>
        <taxon>Eukaryota</taxon>
        <taxon>Fungi</taxon>
        <taxon>Dikarya</taxon>
        <taxon>Basidiomycota</taxon>
        <taxon>Agaricomycotina</taxon>
        <taxon>Tremellomycetes</taxon>
        <taxon>Trichosporonales</taxon>
        <taxon>Trichosporonaceae</taxon>
        <taxon>Cutaneotrichosporon</taxon>
    </lineage>
</organism>
<protein>
    <submittedName>
        <fullName evidence="3">Uncharacterized protein</fullName>
    </submittedName>
</protein>
<sequence>MMRPIALRNAAFAAPRAAARPAPRALHAQARVTPNAARQAFRTYSTESGPAAAAQSQGIVLGALGLIAIGGYVYLKPIRDVASKINSTMEAAQQTVDQAKAKAQEVAAVAADKAGAAAETAKVVAEKAGVEVPDSAGDAMDGLLQSLLPGGAFVVYQQLSKQLKSGDFGGILSNLQDADMQSTLDQLKKLGNDDVARVVDKVQAALDKAGGKVTDLDWKKLSQDLSKELPKEYQQWVSFLVGKVPSMDDFDKYVADAKKLGKESLNELNTAADKVYKKVQAASKDGKSVGDAFVEGIKETAPEDINKLVDQLRKTAKDAGLPADAIESYLRSKAVDSVDSAEKWARDIEKTVTTAAKWIPVEPETVVEQVSSISPALGKLLHEVLKDAKNKAQEGKKIAEDTADKTKKAIKEK</sequence>
<proteinExistence type="predicted"/>
<evidence type="ECO:0000313" key="4">
    <source>
        <dbReference type="Proteomes" id="UP000053611"/>
    </source>
</evidence>